<dbReference type="SUPFAM" id="SSF47413">
    <property type="entry name" value="lambda repressor-like DNA-binding domains"/>
    <property type="match status" value="1"/>
</dbReference>
<name>A0A2M7U289_9BACT</name>
<dbReference type="EMBL" id="PFOD01000084">
    <property type="protein sequence ID" value="PIZ64327.1"/>
    <property type="molecule type" value="Genomic_DNA"/>
</dbReference>
<dbReference type="Gene3D" id="1.10.260.40">
    <property type="entry name" value="lambda repressor-like DNA-binding domains"/>
    <property type="match status" value="1"/>
</dbReference>
<proteinExistence type="predicted"/>
<dbReference type="SMART" id="SM00530">
    <property type="entry name" value="HTH_XRE"/>
    <property type="match status" value="1"/>
</dbReference>
<dbReference type="AlphaFoldDB" id="A0A2M7U289"/>
<accession>A0A2M7U289</accession>
<feature type="domain" description="HTH cro/C1-type" evidence="2">
    <location>
        <begin position="11"/>
        <end position="69"/>
    </location>
</feature>
<evidence type="ECO:0000313" key="3">
    <source>
        <dbReference type="EMBL" id="PIZ64327.1"/>
    </source>
</evidence>
<dbReference type="Proteomes" id="UP000230027">
    <property type="component" value="Unassembled WGS sequence"/>
</dbReference>
<dbReference type="GO" id="GO:0003677">
    <property type="term" value="F:DNA binding"/>
    <property type="evidence" value="ECO:0007669"/>
    <property type="project" value="UniProtKB-KW"/>
</dbReference>
<dbReference type="GO" id="GO:0003700">
    <property type="term" value="F:DNA-binding transcription factor activity"/>
    <property type="evidence" value="ECO:0007669"/>
    <property type="project" value="TreeGrafter"/>
</dbReference>
<reference evidence="4" key="1">
    <citation type="submission" date="2017-09" db="EMBL/GenBank/DDBJ databases">
        <title>Depth-based differentiation of microbial function through sediment-hosted aquifers and enrichment of novel symbionts in the deep terrestrial subsurface.</title>
        <authorList>
            <person name="Probst A.J."/>
            <person name="Ladd B."/>
            <person name="Jarett J.K."/>
            <person name="Geller-Mcgrath D.E."/>
            <person name="Sieber C.M.K."/>
            <person name="Emerson J.B."/>
            <person name="Anantharaman K."/>
            <person name="Thomas B.C."/>
            <person name="Malmstrom R."/>
            <person name="Stieglmeier M."/>
            <person name="Klingl A."/>
            <person name="Woyke T."/>
            <person name="Ryan C.M."/>
            <person name="Banfield J.F."/>
        </authorList>
    </citation>
    <scope>NUCLEOTIDE SEQUENCE [LARGE SCALE GENOMIC DNA]</scope>
</reference>
<gene>
    <name evidence="3" type="ORF">COY14_04890</name>
</gene>
<dbReference type="Pfam" id="PF01381">
    <property type="entry name" value="HTH_3"/>
    <property type="match status" value="1"/>
</dbReference>
<dbReference type="PANTHER" id="PTHR46797">
    <property type="entry name" value="HTH-TYPE TRANSCRIPTIONAL REGULATOR"/>
    <property type="match status" value="1"/>
</dbReference>
<dbReference type="InterPro" id="IPR010982">
    <property type="entry name" value="Lambda_DNA-bd_dom_sf"/>
</dbReference>
<keyword evidence="1" id="KW-0238">DNA-binding</keyword>
<dbReference type="GO" id="GO:0005829">
    <property type="term" value="C:cytosol"/>
    <property type="evidence" value="ECO:0007669"/>
    <property type="project" value="TreeGrafter"/>
</dbReference>
<dbReference type="InterPro" id="IPR050807">
    <property type="entry name" value="TransReg_Diox_bact_type"/>
</dbReference>
<evidence type="ECO:0000313" key="4">
    <source>
        <dbReference type="Proteomes" id="UP000230027"/>
    </source>
</evidence>
<comment type="caution">
    <text evidence="3">The sequence shown here is derived from an EMBL/GenBank/DDBJ whole genome shotgun (WGS) entry which is preliminary data.</text>
</comment>
<dbReference type="PANTHER" id="PTHR46797:SF1">
    <property type="entry name" value="METHYLPHOSPHONATE SYNTHASE"/>
    <property type="match status" value="1"/>
</dbReference>
<dbReference type="CDD" id="cd00093">
    <property type="entry name" value="HTH_XRE"/>
    <property type="match status" value="1"/>
</dbReference>
<protein>
    <submittedName>
        <fullName evidence="3">XRE family transcriptional regulator</fullName>
    </submittedName>
</protein>
<evidence type="ECO:0000259" key="2">
    <source>
        <dbReference type="PROSITE" id="PS50943"/>
    </source>
</evidence>
<organism evidence="3 4">
    <name type="scientific">Candidatus Roizmanbacteria bacterium CG_4_10_14_0_2_um_filter_36_9</name>
    <dbReference type="NCBI Taxonomy" id="1974823"/>
    <lineage>
        <taxon>Bacteria</taxon>
        <taxon>Candidatus Roizmaniibacteriota</taxon>
    </lineage>
</organism>
<sequence>MESQNQLAKILKTARTKTKLTQVEVAEKAGIHPNYYARVERGEVNPTADIIDSIAKALKIKIKFPLEYKL</sequence>
<dbReference type="PROSITE" id="PS50943">
    <property type="entry name" value="HTH_CROC1"/>
    <property type="match status" value="1"/>
</dbReference>
<evidence type="ECO:0000256" key="1">
    <source>
        <dbReference type="ARBA" id="ARBA00023125"/>
    </source>
</evidence>
<dbReference type="InterPro" id="IPR001387">
    <property type="entry name" value="Cro/C1-type_HTH"/>
</dbReference>